<evidence type="ECO:0000256" key="16">
    <source>
        <dbReference type="ARBA" id="ARBA00022840"/>
    </source>
</evidence>
<keyword evidence="20" id="KW-0325">Glycoprotein</keyword>
<dbReference type="eggNOG" id="ENOG502QPYS">
    <property type="taxonomic scope" value="Eukaryota"/>
</dbReference>
<dbReference type="PROSITE" id="PS00108">
    <property type="entry name" value="PROTEIN_KINASE_ST"/>
    <property type="match status" value="1"/>
</dbReference>
<dbReference type="GO" id="GO:0005524">
    <property type="term" value="F:ATP binding"/>
    <property type="evidence" value="ECO:0007669"/>
    <property type="project" value="UniProtKB-UniRule"/>
</dbReference>
<organism evidence="26 27">
    <name type="scientific">Gossypium raimondii</name>
    <name type="common">Peruvian cotton</name>
    <name type="synonym">Gossypium klotzschianum subsp. raimondii</name>
    <dbReference type="NCBI Taxonomy" id="29730"/>
    <lineage>
        <taxon>Eukaryota</taxon>
        <taxon>Viridiplantae</taxon>
        <taxon>Streptophyta</taxon>
        <taxon>Embryophyta</taxon>
        <taxon>Tracheophyta</taxon>
        <taxon>Spermatophyta</taxon>
        <taxon>Magnoliopsida</taxon>
        <taxon>eudicotyledons</taxon>
        <taxon>Gunneridae</taxon>
        <taxon>Pentapetalae</taxon>
        <taxon>rosids</taxon>
        <taxon>malvids</taxon>
        <taxon>Malvales</taxon>
        <taxon>Malvaceae</taxon>
        <taxon>Malvoideae</taxon>
        <taxon>Gossypium</taxon>
    </lineage>
</organism>
<evidence type="ECO:0000256" key="11">
    <source>
        <dbReference type="ARBA" id="ARBA00022692"/>
    </source>
</evidence>
<dbReference type="AlphaFoldDB" id="A0A0D2Q856"/>
<dbReference type="InterPro" id="IPR000719">
    <property type="entry name" value="Prot_kinase_dom"/>
</dbReference>
<dbReference type="Pfam" id="PF07714">
    <property type="entry name" value="PK_Tyr_Ser-Thr"/>
    <property type="match status" value="1"/>
</dbReference>
<keyword evidence="19" id="KW-0675">Receptor</keyword>
<sequence length="1040" mass="115085">MGNTFLNLALLIIFHFSMPTFSMKLTTILTDQSALLALKDHVTHDPENVLTTNWSASAPVCNWFGVSCGSKHRRVTALNLTGLGLVGTLPPHLGNLSLLSLFCVRSNRFYGGLPVQLSNLRRLKYLGFGNNSFSGEIPSWLGSLTELRRLFLYQNNFKGVIPFSLGYLSKLQTLSLTRNQISGSIPSSIFNISSLQNIYLGDNMLSGSIPSVPRDLLSLEVIDFTSNNLTGHIPKDMFDHLPNLKELSLGLNLLSGRIPASLFKCKELQTLSLSYNQMEGSLPIEIGNLSMLQFISIGQNHFEGIIPREIGNLKNLELLNLEHNNIAGSIPPQVFNISTLRVISLETNQLSGHLPSNMGLFLPNMEELYLDVNQLVGSIPMSISNASQLTRLDMSNNYFSGSIPDNLGNLRNLKFLNLVWNNLTSLGMSFLFSLTNCRVLEKLFFGSNPFISGELPGVVGNLSSSLEVFYARECSIRGSIPSEIGNLSHLISIDLGGNKLIGQIPTTIGGLEELQSLSLEDNKLEGSIPSELCHLNKLAFLFLTNNQLSGQIPACLGDLTSLRQLGLDSNMFSSSIPSSLTRLNYLLILYLSSNSLSGPLPIEIGKWKVLTSLDLSNNQFSGDIPTGVADLKDLTGFSLSNNRIMGSIPESFDELLSLEFLDLSRNNLSGEIPKSLEKLRYLKYFNVSFNRLEGEIPEGGSFENYSIESFKGNEALCGAARLHVPNCKTRPLRNSKAKTKLIIYLRQATDGFNDSRLLGNGSYGSVFQGTLPDGTIIAVKVFKFELEGAFKSFDVECDVLRNTRHRNLVKVISSCSNDLNFKALVLEFMPNGSLDKWLYSNNQYLDILQRLNIMIDVASALEYLHHGNATPVIHCDLKPNNVLLDEDMVAHLSDFGIAKLLCEEVSMIQTMTMATFGYMAPEYGMEGIVSTKGDVYSFGILLMEIITRKKPTDEMFAGERSLKSWVIESISSSLNQVVDPKLLSTIGREDLKVKNCALSILQVGLECCVELPNERLHMKEIVTQLKKIKVTLLRDMERVR</sequence>
<dbReference type="Gene3D" id="3.80.10.10">
    <property type="entry name" value="Ribonuclease Inhibitor"/>
    <property type="match status" value="3"/>
</dbReference>
<dbReference type="Pfam" id="PF13855">
    <property type="entry name" value="LRR_8"/>
    <property type="match status" value="3"/>
</dbReference>
<keyword evidence="27" id="KW-1185">Reference proteome</keyword>
<dbReference type="Proteomes" id="UP000032304">
    <property type="component" value="Chromosome 2"/>
</dbReference>
<keyword evidence="12 24" id="KW-0732">Signal</keyword>
<dbReference type="Gramene" id="KJB13016">
    <property type="protein sequence ID" value="KJB13016"/>
    <property type="gene ID" value="B456_002G051300"/>
</dbReference>
<evidence type="ECO:0000256" key="7">
    <source>
        <dbReference type="ARBA" id="ARBA00022527"/>
    </source>
</evidence>
<evidence type="ECO:0000256" key="19">
    <source>
        <dbReference type="ARBA" id="ARBA00023170"/>
    </source>
</evidence>
<dbReference type="FunFam" id="1.10.510.10:FF:000358">
    <property type="entry name" value="Putative leucine-rich repeat receptor-like serine/threonine-protein kinase"/>
    <property type="match status" value="1"/>
</dbReference>
<evidence type="ECO:0000256" key="5">
    <source>
        <dbReference type="ARBA" id="ARBA00012513"/>
    </source>
</evidence>
<comment type="catalytic activity">
    <reaction evidence="21">
        <text>L-threonyl-[protein] + ATP = O-phospho-L-threonyl-[protein] + ADP + H(+)</text>
        <dbReference type="Rhea" id="RHEA:46608"/>
        <dbReference type="Rhea" id="RHEA-COMP:11060"/>
        <dbReference type="Rhea" id="RHEA-COMP:11605"/>
        <dbReference type="ChEBI" id="CHEBI:15378"/>
        <dbReference type="ChEBI" id="CHEBI:30013"/>
        <dbReference type="ChEBI" id="CHEBI:30616"/>
        <dbReference type="ChEBI" id="CHEBI:61977"/>
        <dbReference type="ChEBI" id="CHEBI:456216"/>
        <dbReference type="EC" id="2.7.11.1"/>
    </reaction>
</comment>
<dbReference type="Gene3D" id="1.10.510.10">
    <property type="entry name" value="Transferase(Phosphotransferase) domain 1"/>
    <property type="match status" value="1"/>
</dbReference>
<keyword evidence="18" id="KW-0472">Membrane</keyword>
<dbReference type="EC" id="2.7.11.1" evidence="5"/>
<keyword evidence="15" id="KW-0418">Kinase</keyword>
<keyword evidence="16 23" id="KW-0067">ATP-binding</keyword>
<evidence type="ECO:0000313" key="26">
    <source>
        <dbReference type="EMBL" id="KJB13016.1"/>
    </source>
</evidence>
<evidence type="ECO:0000256" key="18">
    <source>
        <dbReference type="ARBA" id="ARBA00023136"/>
    </source>
</evidence>
<name>A0A0D2Q856_GOSRA</name>
<evidence type="ECO:0000259" key="25">
    <source>
        <dbReference type="PROSITE" id="PS50011"/>
    </source>
</evidence>
<dbReference type="PROSITE" id="PS51450">
    <property type="entry name" value="LRR"/>
    <property type="match status" value="1"/>
</dbReference>
<dbReference type="Pfam" id="PF00560">
    <property type="entry name" value="LRR_1"/>
    <property type="match status" value="3"/>
</dbReference>
<dbReference type="PROSITE" id="PS00107">
    <property type="entry name" value="PROTEIN_KINASE_ATP"/>
    <property type="match status" value="1"/>
</dbReference>
<dbReference type="SMART" id="SM00220">
    <property type="entry name" value="S_TKc"/>
    <property type="match status" value="1"/>
</dbReference>
<evidence type="ECO:0000256" key="10">
    <source>
        <dbReference type="ARBA" id="ARBA00022679"/>
    </source>
</evidence>
<reference evidence="26 27" key="1">
    <citation type="journal article" date="2012" name="Nature">
        <title>Repeated polyploidization of Gossypium genomes and the evolution of spinnable cotton fibres.</title>
        <authorList>
            <person name="Paterson A.H."/>
            <person name="Wendel J.F."/>
            <person name="Gundlach H."/>
            <person name="Guo H."/>
            <person name="Jenkins J."/>
            <person name="Jin D."/>
            <person name="Llewellyn D."/>
            <person name="Showmaker K.C."/>
            <person name="Shu S."/>
            <person name="Udall J."/>
            <person name="Yoo M.J."/>
            <person name="Byers R."/>
            <person name="Chen W."/>
            <person name="Doron-Faigenboim A."/>
            <person name="Duke M.V."/>
            <person name="Gong L."/>
            <person name="Grimwood J."/>
            <person name="Grover C."/>
            <person name="Grupp K."/>
            <person name="Hu G."/>
            <person name="Lee T.H."/>
            <person name="Li J."/>
            <person name="Lin L."/>
            <person name="Liu T."/>
            <person name="Marler B.S."/>
            <person name="Page J.T."/>
            <person name="Roberts A.W."/>
            <person name="Romanel E."/>
            <person name="Sanders W.S."/>
            <person name="Szadkowski E."/>
            <person name="Tan X."/>
            <person name="Tang H."/>
            <person name="Xu C."/>
            <person name="Wang J."/>
            <person name="Wang Z."/>
            <person name="Zhang D."/>
            <person name="Zhang L."/>
            <person name="Ashrafi H."/>
            <person name="Bedon F."/>
            <person name="Bowers J.E."/>
            <person name="Brubaker C.L."/>
            <person name="Chee P.W."/>
            <person name="Das S."/>
            <person name="Gingle A.R."/>
            <person name="Haigler C.H."/>
            <person name="Harker D."/>
            <person name="Hoffmann L.V."/>
            <person name="Hovav R."/>
            <person name="Jones D.C."/>
            <person name="Lemke C."/>
            <person name="Mansoor S."/>
            <person name="ur Rahman M."/>
            <person name="Rainville L.N."/>
            <person name="Rambani A."/>
            <person name="Reddy U.K."/>
            <person name="Rong J.K."/>
            <person name="Saranga Y."/>
            <person name="Scheffler B.E."/>
            <person name="Scheffler J.A."/>
            <person name="Stelly D.M."/>
            <person name="Triplett B.A."/>
            <person name="Van Deynze A."/>
            <person name="Vaslin M.F."/>
            <person name="Waghmare V.N."/>
            <person name="Walford S.A."/>
            <person name="Wright R.J."/>
            <person name="Zaki E.A."/>
            <person name="Zhang T."/>
            <person name="Dennis E.S."/>
            <person name="Mayer K.F."/>
            <person name="Peterson D.G."/>
            <person name="Rokhsar D.S."/>
            <person name="Wang X."/>
            <person name="Schmutz J."/>
        </authorList>
    </citation>
    <scope>NUCLEOTIDE SEQUENCE [LARGE SCALE GENOMIC DNA]</scope>
</reference>
<evidence type="ECO:0000256" key="2">
    <source>
        <dbReference type="ARBA" id="ARBA00004479"/>
    </source>
</evidence>
<dbReference type="InterPro" id="IPR001245">
    <property type="entry name" value="Ser-Thr/Tyr_kinase_cat_dom"/>
</dbReference>
<evidence type="ECO:0000256" key="23">
    <source>
        <dbReference type="PROSITE-ProRule" id="PRU10141"/>
    </source>
</evidence>
<dbReference type="GO" id="GO:0005886">
    <property type="term" value="C:plasma membrane"/>
    <property type="evidence" value="ECO:0007669"/>
    <property type="project" value="UniProtKB-SubCell"/>
</dbReference>
<dbReference type="InterPro" id="IPR055414">
    <property type="entry name" value="LRR_R13L4/SHOC2-like"/>
</dbReference>
<keyword evidence="14 23" id="KW-0547">Nucleotide-binding</keyword>
<comment type="similarity">
    <text evidence="3">Belongs to the protein kinase superfamily. Ser/Thr protein kinase family.</text>
</comment>
<dbReference type="OMA" id="LANCENM"/>
<comment type="subcellular location">
    <subcellularLocation>
        <location evidence="1">Cell membrane</location>
        <topology evidence="1">Single-pass membrane protein</topology>
    </subcellularLocation>
    <subcellularLocation>
        <location evidence="2">Membrane</location>
        <topology evidence="2">Single-pass type I membrane protein</topology>
    </subcellularLocation>
</comment>
<dbReference type="InterPro" id="IPR008271">
    <property type="entry name" value="Ser/Thr_kinase_AS"/>
</dbReference>
<evidence type="ECO:0000256" key="12">
    <source>
        <dbReference type="ARBA" id="ARBA00022729"/>
    </source>
</evidence>
<dbReference type="InterPro" id="IPR003591">
    <property type="entry name" value="Leu-rich_rpt_typical-subtyp"/>
</dbReference>
<dbReference type="InterPro" id="IPR050647">
    <property type="entry name" value="Plant_LRR-RLKs"/>
</dbReference>
<dbReference type="Gene3D" id="3.30.200.20">
    <property type="entry name" value="Phosphorylase Kinase, domain 1"/>
    <property type="match status" value="1"/>
</dbReference>
<protein>
    <recommendedName>
        <fullName evidence="5">non-specific serine/threonine protein kinase</fullName>
        <ecNumber evidence="5">2.7.11.1</ecNumber>
    </recommendedName>
</protein>
<feature type="domain" description="Protein kinase" evidence="25">
    <location>
        <begin position="752"/>
        <end position="1032"/>
    </location>
</feature>
<evidence type="ECO:0000313" key="27">
    <source>
        <dbReference type="Proteomes" id="UP000032304"/>
    </source>
</evidence>
<dbReference type="SMART" id="SM00365">
    <property type="entry name" value="LRR_SD22"/>
    <property type="match status" value="6"/>
</dbReference>
<evidence type="ECO:0000256" key="6">
    <source>
        <dbReference type="ARBA" id="ARBA00022475"/>
    </source>
</evidence>
<keyword evidence="6" id="KW-1003">Cell membrane</keyword>
<keyword evidence="10" id="KW-0808">Transferase</keyword>
<evidence type="ECO:0000256" key="21">
    <source>
        <dbReference type="ARBA" id="ARBA00047899"/>
    </source>
</evidence>
<evidence type="ECO:0000256" key="20">
    <source>
        <dbReference type="ARBA" id="ARBA00023180"/>
    </source>
</evidence>
<evidence type="ECO:0000256" key="8">
    <source>
        <dbReference type="ARBA" id="ARBA00022553"/>
    </source>
</evidence>
<dbReference type="GO" id="GO:0004674">
    <property type="term" value="F:protein serine/threonine kinase activity"/>
    <property type="evidence" value="ECO:0007669"/>
    <property type="project" value="UniProtKB-KW"/>
</dbReference>
<dbReference type="PRINTS" id="PR00019">
    <property type="entry name" value="LEURICHRPT"/>
</dbReference>
<evidence type="ECO:0000256" key="22">
    <source>
        <dbReference type="ARBA" id="ARBA00048679"/>
    </source>
</evidence>
<evidence type="ECO:0000256" key="24">
    <source>
        <dbReference type="SAM" id="SignalP"/>
    </source>
</evidence>
<evidence type="ECO:0000256" key="13">
    <source>
        <dbReference type="ARBA" id="ARBA00022737"/>
    </source>
</evidence>
<keyword evidence="9" id="KW-0433">Leucine-rich repeat</keyword>
<dbReference type="FunFam" id="3.80.10.10:FF:000275">
    <property type="entry name" value="Leucine-rich repeat receptor-like protein kinase"/>
    <property type="match status" value="1"/>
</dbReference>
<dbReference type="SUPFAM" id="SSF52058">
    <property type="entry name" value="L domain-like"/>
    <property type="match status" value="2"/>
</dbReference>
<keyword evidence="11" id="KW-0812">Transmembrane</keyword>
<dbReference type="PROSITE" id="PS50011">
    <property type="entry name" value="PROTEIN_KINASE_DOM"/>
    <property type="match status" value="1"/>
</dbReference>
<dbReference type="EMBL" id="CM001741">
    <property type="protein sequence ID" value="KJB13016.1"/>
    <property type="molecule type" value="Genomic_DNA"/>
</dbReference>
<feature type="chain" id="PRO_5002249574" description="non-specific serine/threonine protein kinase" evidence="24">
    <location>
        <begin position="23"/>
        <end position="1040"/>
    </location>
</feature>
<feature type="signal peptide" evidence="24">
    <location>
        <begin position="1"/>
        <end position="22"/>
    </location>
</feature>
<feature type="binding site" evidence="23">
    <location>
        <position position="780"/>
    </location>
    <ligand>
        <name>ATP</name>
        <dbReference type="ChEBI" id="CHEBI:30616"/>
    </ligand>
</feature>
<keyword evidence="7" id="KW-0723">Serine/threonine-protein kinase</keyword>
<evidence type="ECO:0000256" key="15">
    <source>
        <dbReference type="ARBA" id="ARBA00022777"/>
    </source>
</evidence>
<dbReference type="InterPro" id="IPR001611">
    <property type="entry name" value="Leu-rich_rpt"/>
</dbReference>
<evidence type="ECO:0000256" key="17">
    <source>
        <dbReference type="ARBA" id="ARBA00022989"/>
    </source>
</evidence>
<dbReference type="PANTHER" id="PTHR48056:SF73">
    <property type="entry name" value="LRR RECEPTOR-LIKE SERINE_THREONINE-PROTEIN KINASE EFR"/>
    <property type="match status" value="1"/>
</dbReference>
<gene>
    <name evidence="26" type="ORF">B456_002G051300</name>
</gene>
<evidence type="ECO:0000256" key="4">
    <source>
        <dbReference type="ARBA" id="ARBA00009592"/>
    </source>
</evidence>
<comment type="similarity">
    <text evidence="4">Belongs to the RLP family.</text>
</comment>
<evidence type="ECO:0000256" key="1">
    <source>
        <dbReference type="ARBA" id="ARBA00004162"/>
    </source>
</evidence>
<evidence type="ECO:0000256" key="9">
    <source>
        <dbReference type="ARBA" id="ARBA00022614"/>
    </source>
</evidence>
<dbReference type="Pfam" id="PF08263">
    <property type="entry name" value="LRRNT_2"/>
    <property type="match status" value="1"/>
</dbReference>
<dbReference type="InterPro" id="IPR017441">
    <property type="entry name" value="Protein_kinase_ATP_BS"/>
</dbReference>
<evidence type="ECO:0000256" key="3">
    <source>
        <dbReference type="ARBA" id="ARBA00008684"/>
    </source>
</evidence>
<dbReference type="SUPFAM" id="SSF56112">
    <property type="entry name" value="Protein kinase-like (PK-like)"/>
    <property type="match status" value="1"/>
</dbReference>
<keyword evidence="8" id="KW-0597">Phosphoprotein</keyword>
<dbReference type="InterPro" id="IPR032675">
    <property type="entry name" value="LRR_dom_sf"/>
</dbReference>
<proteinExistence type="inferred from homology"/>
<dbReference type="InterPro" id="IPR011009">
    <property type="entry name" value="Kinase-like_dom_sf"/>
</dbReference>
<comment type="catalytic activity">
    <reaction evidence="22">
        <text>L-seryl-[protein] + ATP = O-phospho-L-seryl-[protein] + ADP + H(+)</text>
        <dbReference type="Rhea" id="RHEA:17989"/>
        <dbReference type="Rhea" id="RHEA-COMP:9863"/>
        <dbReference type="Rhea" id="RHEA-COMP:11604"/>
        <dbReference type="ChEBI" id="CHEBI:15378"/>
        <dbReference type="ChEBI" id="CHEBI:29999"/>
        <dbReference type="ChEBI" id="CHEBI:30616"/>
        <dbReference type="ChEBI" id="CHEBI:83421"/>
        <dbReference type="ChEBI" id="CHEBI:456216"/>
        <dbReference type="EC" id="2.7.11.1"/>
    </reaction>
</comment>
<dbReference type="SMART" id="SM00369">
    <property type="entry name" value="LRR_TYP"/>
    <property type="match status" value="10"/>
</dbReference>
<dbReference type="Pfam" id="PF23598">
    <property type="entry name" value="LRR_14"/>
    <property type="match status" value="1"/>
</dbReference>
<keyword evidence="17" id="KW-1133">Transmembrane helix</keyword>
<keyword evidence="13" id="KW-0677">Repeat</keyword>
<dbReference type="FunFam" id="3.80.10.10:FF:000317">
    <property type="entry name" value="Inactive leucine-rich repeat receptor-like protein kinase"/>
    <property type="match status" value="1"/>
</dbReference>
<evidence type="ECO:0000256" key="14">
    <source>
        <dbReference type="ARBA" id="ARBA00022741"/>
    </source>
</evidence>
<dbReference type="InterPro" id="IPR013210">
    <property type="entry name" value="LRR_N_plant-typ"/>
</dbReference>
<accession>A0A0D2Q856</accession>
<dbReference type="PANTHER" id="PTHR48056">
    <property type="entry name" value="LRR RECEPTOR-LIKE SERINE/THREONINE-PROTEIN KINASE-RELATED"/>
    <property type="match status" value="1"/>
</dbReference>
<dbReference type="GO" id="GO:0033612">
    <property type="term" value="F:receptor serine/threonine kinase binding"/>
    <property type="evidence" value="ECO:0007669"/>
    <property type="project" value="TreeGrafter"/>
</dbReference>
<dbReference type="FunFam" id="3.80.10.10:FF:000095">
    <property type="entry name" value="LRR receptor-like serine/threonine-protein kinase GSO1"/>
    <property type="match status" value="1"/>
</dbReference>